<dbReference type="GO" id="GO:0035082">
    <property type="term" value="P:axoneme assembly"/>
    <property type="evidence" value="ECO:0007669"/>
    <property type="project" value="InterPro"/>
</dbReference>
<reference evidence="2" key="3">
    <citation type="submission" date="2025-08" db="UniProtKB">
        <authorList>
            <consortium name="Ensembl"/>
        </authorList>
    </citation>
    <scope>IDENTIFICATION</scope>
</reference>
<dbReference type="Proteomes" id="UP000018467">
    <property type="component" value="Unassembled WGS sequence"/>
</dbReference>
<evidence type="ECO:0000256" key="1">
    <source>
        <dbReference type="SAM" id="SignalP"/>
    </source>
</evidence>
<dbReference type="AlphaFoldDB" id="A0A3B1K4N2"/>
<organism evidence="2 3">
    <name type="scientific">Astyanax mexicanus</name>
    <name type="common">Blind cave fish</name>
    <name type="synonym">Astyanax fasciatus mexicanus</name>
    <dbReference type="NCBI Taxonomy" id="7994"/>
    <lineage>
        <taxon>Eukaryota</taxon>
        <taxon>Metazoa</taxon>
        <taxon>Chordata</taxon>
        <taxon>Craniata</taxon>
        <taxon>Vertebrata</taxon>
        <taxon>Euteleostomi</taxon>
        <taxon>Actinopterygii</taxon>
        <taxon>Neopterygii</taxon>
        <taxon>Teleostei</taxon>
        <taxon>Ostariophysi</taxon>
        <taxon>Characiformes</taxon>
        <taxon>Characoidei</taxon>
        <taxon>Acestrorhamphidae</taxon>
        <taxon>Acestrorhamphinae</taxon>
        <taxon>Astyanax</taxon>
    </lineage>
</organism>
<reference evidence="3" key="2">
    <citation type="journal article" date="2014" name="Nat. Commun.">
        <title>The cavefish genome reveals candidate genes for eye loss.</title>
        <authorList>
            <person name="McGaugh S.E."/>
            <person name="Gross J.B."/>
            <person name="Aken B."/>
            <person name="Blin M."/>
            <person name="Borowsky R."/>
            <person name="Chalopin D."/>
            <person name="Hinaux H."/>
            <person name="Jeffery W.R."/>
            <person name="Keene A."/>
            <person name="Ma L."/>
            <person name="Minx P."/>
            <person name="Murphy D."/>
            <person name="O'Quin K.E."/>
            <person name="Retaux S."/>
            <person name="Rohner N."/>
            <person name="Searle S.M."/>
            <person name="Stahl B.A."/>
            <person name="Tabin C."/>
            <person name="Volff J.N."/>
            <person name="Yoshizawa M."/>
            <person name="Warren W.C."/>
        </authorList>
    </citation>
    <scope>NUCLEOTIDE SEQUENCE [LARGE SCALE GENOMIC DNA]</scope>
    <source>
        <strain evidence="3">female</strain>
    </source>
</reference>
<accession>A0A3B1K4N2</accession>
<dbReference type="PANTHER" id="PTHR15977:SF15">
    <property type="entry name" value="CILIA- AND FLAGELLA-ASSOCIATED PROTEIN 46"/>
    <property type="match status" value="1"/>
</dbReference>
<dbReference type="Bgee" id="ENSAMXG00000038086">
    <property type="expression patterns" value="Expressed in testis and 5 other cell types or tissues"/>
</dbReference>
<dbReference type="InterPro" id="IPR039586">
    <property type="entry name" value="CFAP46"/>
</dbReference>
<feature type="signal peptide" evidence="1">
    <location>
        <begin position="1"/>
        <end position="20"/>
    </location>
</feature>
<dbReference type="Ensembl" id="ENSAMXT00000030730.1">
    <property type="protein sequence ID" value="ENSAMXP00000048574.1"/>
    <property type="gene ID" value="ENSAMXG00000038086.1"/>
</dbReference>
<dbReference type="STRING" id="7994.ENSAMXP00000048574"/>
<dbReference type="InterPro" id="IPR057466">
    <property type="entry name" value="CFAP46_TPR"/>
</dbReference>
<dbReference type="GO" id="GO:0060294">
    <property type="term" value="P:cilium movement involved in cell motility"/>
    <property type="evidence" value="ECO:0007669"/>
    <property type="project" value="InterPro"/>
</dbReference>
<dbReference type="InParanoid" id="A0A3B1K4N2"/>
<proteinExistence type="predicted"/>
<name>A0A3B1K4N2_ASTMX</name>
<keyword evidence="1" id="KW-0732">Signal</keyword>
<sequence>SWVTLSVWLLLTYHYFFAEALKKAYGLIKEGKTPVCLLPELYVLCSEQALQLGCKEIAEHCLMMYFETNPPSNQFLCHAYFCQAQLNSPHTVTTVEDMDKAVMYYLKAIEISKDYPRYHFLVFNASLLYFQTVRASLRPGQWQHLVCSLSQVVSALEAVLEPDYAWRAELMLSVDAQSPHCLKQRCGNE</sequence>
<dbReference type="PANTHER" id="PTHR15977">
    <property type="entry name" value="CILIA- AND FLAGELLA-ASSOCIATED PROTEIN 46"/>
    <property type="match status" value="1"/>
</dbReference>
<reference evidence="2" key="4">
    <citation type="submission" date="2025-09" db="UniProtKB">
        <authorList>
            <consortium name="Ensembl"/>
        </authorList>
    </citation>
    <scope>IDENTIFICATION</scope>
</reference>
<reference evidence="3" key="1">
    <citation type="submission" date="2013-03" db="EMBL/GenBank/DDBJ databases">
        <authorList>
            <person name="Jeffery W."/>
            <person name="Warren W."/>
            <person name="Wilson R.K."/>
        </authorList>
    </citation>
    <scope>NUCLEOTIDE SEQUENCE</scope>
    <source>
        <strain evidence="3">female</strain>
    </source>
</reference>
<evidence type="ECO:0000313" key="2">
    <source>
        <dbReference type="Ensembl" id="ENSAMXP00000048574.1"/>
    </source>
</evidence>
<keyword evidence="3" id="KW-1185">Reference proteome</keyword>
<protein>
    <submittedName>
        <fullName evidence="2">Uncharacterized protein</fullName>
    </submittedName>
</protein>
<feature type="chain" id="PRO_5017411914" evidence="1">
    <location>
        <begin position="21"/>
        <end position="189"/>
    </location>
</feature>
<dbReference type="GeneTree" id="ENSGT00570000079216"/>
<dbReference type="Pfam" id="PF25439">
    <property type="entry name" value="TPR_CFAP46_N"/>
    <property type="match status" value="1"/>
</dbReference>
<evidence type="ECO:0000313" key="3">
    <source>
        <dbReference type="Proteomes" id="UP000018467"/>
    </source>
</evidence>